<keyword evidence="4" id="KW-0862">Zinc</keyword>
<evidence type="ECO:0000313" key="8">
    <source>
        <dbReference type="Proteomes" id="UP000002526"/>
    </source>
</evidence>
<evidence type="ECO:0000313" key="7">
    <source>
        <dbReference type="EMBL" id="BAC50862.1"/>
    </source>
</evidence>
<evidence type="ECO:0000256" key="4">
    <source>
        <dbReference type="ARBA" id="ARBA00022833"/>
    </source>
</evidence>
<name>Q89IN7_BRADU</name>
<dbReference type="CDD" id="cd03885">
    <property type="entry name" value="M20_CPDG2"/>
    <property type="match status" value="1"/>
</dbReference>
<dbReference type="Pfam" id="PF07687">
    <property type="entry name" value="M20_dimer"/>
    <property type="match status" value="1"/>
</dbReference>
<dbReference type="InterPro" id="IPR050072">
    <property type="entry name" value="Peptidase_M20A"/>
</dbReference>
<dbReference type="Gene3D" id="3.30.70.360">
    <property type="match status" value="1"/>
</dbReference>
<dbReference type="PATRIC" id="fig|224911.5.peg.5704"/>
<dbReference type="InterPro" id="IPR002933">
    <property type="entry name" value="Peptidase_M20"/>
</dbReference>
<evidence type="ECO:0000256" key="5">
    <source>
        <dbReference type="PIRSR" id="PIRSR037238-1"/>
    </source>
</evidence>
<dbReference type="OrthoDB" id="9776600at2"/>
<evidence type="ECO:0000256" key="2">
    <source>
        <dbReference type="ARBA" id="ARBA00022723"/>
    </source>
</evidence>
<dbReference type="InParanoid" id="Q89IN7"/>
<protein>
    <submittedName>
        <fullName evidence="7">Blr5597 protein</fullName>
    </submittedName>
</protein>
<dbReference type="InterPro" id="IPR036264">
    <property type="entry name" value="Bact_exopeptidase_dim_dom"/>
</dbReference>
<keyword evidence="3" id="KW-0378">Hydrolase</keyword>
<dbReference type="Gene3D" id="3.40.630.10">
    <property type="entry name" value="Zn peptidases"/>
    <property type="match status" value="1"/>
</dbReference>
<proteinExistence type="predicted"/>
<reference evidence="8" key="1">
    <citation type="journal article" date="2002" name="DNA Res.">
        <title>Complete genomic sequence of nitrogen-fixing symbiotic bacterium Bradyrhizobium japonicum USDA110.</title>
        <authorList>
            <person name="Kaneko T."/>
            <person name="Nakamura Y."/>
            <person name="Sato S."/>
            <person name="Minamisawa K."/>
            <person name="Uchiumi T."/>
            <person name="Sasamoto S."/>
            <person name="Watanabe A."/>
            <person name="Idesawa K."/>
            <person name="Iriguchi M."/>
            <person name="Kawashima K."/>
            <person name="Kohara M."/>
            <person name="Matsumoto M."/>
            <person name="Shimpo S."/>
            <person name="Tsuruoka H."/>
            <person name="Wada T."/>
            <person name="Yamada M."/>
            <person name="Tabata S."/>
        </authorList>
    </citation>
    <scope>NUCLEOTIDE SEQUENCE [LARGE SCALE GENOMIC DNA]</scope>
    <source>
        <strain evidence="8">JCM 10833 / BCRC 13528 / IAM 13628 / NBRC 14792 / USDA 110</strain>
    </source>
</reference>
<dbReference type="PROSITE" id="PS00758">
    <property type="entry name" value="ARGE_DAPE_CPG2_1"/>
    <property type="match status" value="1"/>
</dbReference>
<feature type="active site" evidence="5">
    <location>
        <position position="146"/>
    </location>
</feature>
<dbReference type="Pfam" id="PF01546">
    <property type="entry name" value="Peptidase_M20"/>
    <property type="match status" value="1"/>
</dbReference>
<dbReference type="KEGG" id="bja:blr5597"/>
<dbReference type="SUPFAM" id="SSF55031">
    <property type="entry name" value="Bacterial exopeptidase dimerisation domain"/>
    <property type="match status" value="1"/>
</dbReference>
<dbReference type="InterPro" id="IPR001261">
    <property type="entry name" value="ArgE/DapE_CS"/>
</dbReference>
<dbReference type="HOGENOM" id="CLU_021802_7_0_5"/>
<feature type="active site" description="Proton acceptor" evidence="5">
    <location>
        <position position="207"/>
    </location>
</feature>
<feature type="domain" description="Peptidase M20 dimerisation" evidence="6">
    <location>
        <begin position="243"/>
        <end position="331"/>
    </location>
</feature>
<dbReference type="eggNOG" id="COG0624">
    <property type="taxonomic scope" value="Bacteria"/>
</dbReference>
<evidence type="ECO:0000259" key="6">
    <source>
        <dbReference type="Pfam" id="PF07687"/>
    </source>
</evidence>
<gene>
    <name evidence="7" type="ordered locus">blr5597</name>
</gene>
<dbReference type="STRING" id="224911.AAV28_25465"/>
<sequence length="437" mass="47208">MPLSFRDLQTVPSASIRFRCRPRRRAHGLPRDRFGSTTLSACPAPRRCNARSIFRSLRDMTMNPANLPFDSEAMLEGLRGWVECESPTWDASAVNRMLDIAARDMAIMGATIERIAGRQGFGGVIRARFPHPKQGEPGILIAGHMDTVHLVGTIEKLKWRREGSKCYGPGICDMKGGNYLSLEAIRQLARASFTTPLPITVLFTPDEEVGTPSTRDIIEAEAARNKYVLVPEPGRADNGVTTGRYAIARFNLEATGRPSHAGSTLSAGRSAIREMARQILAIDAMTTEDCTFSVGVVHGGQWVNCVATIATGEALSMAKRQADLDRGVERMLALSGTTNDVAFKVTRGVTRPVWEPDAGTMALYEKARDIARSLGAELPHASSGGGSDGNFTGAMGIPTLDGLGVRGGNVHTLEEYIEVESLVERGRLMAGLLATLE</sequence>
<organism evidence="7 8">
    <name type="scientific">Bradyrhizobium diazoefficiens (strain JCM 10833 / BCRC 13528 / IAM 13628 / NBRC 14792 / USDA 110)</name>
    <dbReference type="NCBI Taxonomy" id="224911"/>
    <lineage>
        <taxon>Bacteria</taxon>
        <taxon>Pseudomonadati</taxon>
        <taxon>Pseudomonadota</taxon>
        <taxon>Alphaproteobacteria</taxon>
        <taxon>Hyphomicrobiales</taxon>
        <taxon>Nitrobacteraceae</taxon>
        <taxon>Bradyrhizobium</taxon>
    </lineage>
</organism>
<evidence type="ECO:0000256" key="3">
    <source>
        <dbReference type="ARBA" id="ARBA00022801"/>
    </source>
</evidence>
<dbReference type="InterPro" id="IPR017150">
    <property type="entry name" value="Pept_M20_glutamate_carboxypep"/>
</dbReference>
<keyword evidence="2" id="KW-0479">Metal-binding</keyword>
<dbReference type="GO" id="GO:0016787">
    <property type="term" value="F:hydrolase activity"/>
    <property type="evidence" value="ECO:0007669"/>
    <property type="project" value="UniProtKB-KW"/>
</dbReference>
<dbReference type="InterPro" id="IPR011650">
    <property type="entry name" value="Peptidase_M20_dimer"/>
</dbReference>
<dbReference type="SUPFAM" id="SSF53187">
    <property type="entry name" value="Zn-dependent exopeptidases"/>
    <property type="match status" value="1"/>
</dbReference>
<dbReference type="EMBL" id="BA000040">
    <property type="protein sequence ID" value="BAC50862.1"/>
    <property type="molecule type" value="Genomic_DNA"/>
</dbReference>
<dbReference type="PANTHER" id="PTHR43808">
    <property type="entry name" value="ACETYLORNITHINE DEACETYLASE"/>
    <property type="match status" value="1"/>
</dbReference>
<dbReference type="PIRSF" id="PIRSF037238">
    <property type="entry name" value="Carboxypeptidase_G2"/>
    <property type="match status" value="1"/>
</dbReference>
<evidence type="ECO:0000256" key="1">
    <source>
        <dbReference type="ARBA" id="ARBA00001947"/>
    </source>
</evidence>
<dbReference type="PANTHER" id="PTHR43808:SF9">
    <property type="entry name" value="BLL0789 PROTEIN"/>
    <property type="match status" value="1"/>
</dbReference>
<comment type="cofactor">
    <cofactor evidence="1">
        <name>Zn(2+)</name>
        <dbReference type="ChEBI" id="CHEBI:29105"/>
    </cofactor>
</comment>
<dbReference type="GO" id="GO:0046872">
    <property type="term" value="F:metal ion binding"/>
    <property type="evidence" value="ECO:0007669"/>
    <property type="project" value="UniProtKB-KW"/>
</dbReference>
<dbReference type="NCBIfam" id="NF005678">
    <property type="entry name" value="PRK07473.1"/>
    <property type="match status" value="1"/>
</dbReference>
<dbReference type="AlphaFoldDB" id="Q89IN7"/>
<dbReference type="Proteomes" id="UP000002526">
    <property type="component" value="Chromosome"/>
</dbReference>
<accession>Q89IN7</accession>
<keyword evidence="8" id="KW-1185">Reference proteome</keyword>
<dbReference type="EnsemblBacteria" id="BAC50862">
    <property type="protein sequence ID" value="BAC50862"/>
    <property type="gene ID" value="BAC50862"/>
</dbReference>